<protein>
    <submittedName>
        <fullName evidence="10">Importin-11</fullName>
    </submittedName>
</protein>
<dbReference type="GO" id="GO:0006611">
    <property type="term" value="P:protein export from nucleus"/>
    <property type="evidence" value="ECO:0007669"/>
    <property type="project" value="TreeGrafter"/>
</dbReference>
<keyword evidence="6" id="KW-0653">Protein transport</keyword>
<sequence length="169" mass="19554">MLFTVTECEHFSFLSSEADLMTMRSRTTFYASLMRLLCLDLNDNDATFYSFMQPLTDAVREIYDVFAMSAPTVDQERVKRAVVGLCRDLRGISTACHTKYVFSMLFDWMYPNVFSILVRSVDVWADCTEVVSPIMKLLVELCQNRQQRLQFEMSSCSAVLLFREVSKII</sequence>
<dbReference type="Proteomes" id="UP000278627">
    <property type="component" value="Unassembled WGS sequence"/>
</dbReference>
<evidence type="ECO:0000256" key="3">
    <source>
        <dbReference type="ARBA" id="ARBA00009466"/>
    </source>
</evidence>
<comment type="subcellular location">
    <subcellularLocation>
        <location evidence="2">Cytoplasm</location>
    </subcellularLocation>
    <subcellularLocation>
        <location evidence="1">Nucleus</location>
    </subcellularLocation>
</comment>
<dbReference type="EMBL" id="UZAD01001262">
    <property type="protein sequence ID" value="VDN84906.1"/>
    <property type="molecule type" value="Genomic_DNA"/>
</dbReference>
<evidence type="ECO:0000313" key="10">
    <source>
        <dbReference type="WBParaSite" id="BPAG_0000375201-mRNA-1"/>
    </source>
</evidence>
<dbReference type="WBParaSite" id="BPAG_0000375201-mRNA-1">
    <property type="protein sequence ID" value="BPAG_0000375201-mRNA-1"/>
    <property type="gene ID" value="BPAG_0000375201"/>
</dbReference>
<dbReference type="GO" id="GO:0005643">
    <property type="term" value="C:nuclear pore"/>
    <property type="evidence" value="ECO:0007669"/>
    <property type="project" value="TreeGrafter"/>
</dbReference>
<dbReference type="PANTHER" id="PTHR12596:SF2">
    <property type="entry name" value="EXPORTIN-7 ISOFORM X1"/>
    <property type="match status" value="1"/>
</dbReference>
<evidence type="ECO:0000313" key="8">
    <source>
        <dbReference type="EMBL" id="VDN84906.1"/>
    </source>
</evidence>
<dbReference type="AlphaFoldDB" id="A0A0N4T6B9"/>
<organism evidence="10">
    <name type="scientific">Brugia pahangi</name>
    <name type="common">Filarial nematode worm</name>
    <dbReference type="NCBI Taxonomy" id="6280"/>
    <lineage>
        <taxon>Eukaryota</taxon>
        <taxon>Metazoa</taxon>
        <taxon>Ecdysozoa</taxon>
        <taxon>Nematoda</taxon>
        <taxon>Chromadorea</taxon>
        <taxon>Rhabditida</taxon>
        <taxon>Spirurina</taxon>
        <taxon>Spiruromorpha</taxon>
        <taxon>Filarioidea</taxon>
        <taxon>Onchocercidae</taxon>
        <taxon>Brugia</taxon>
    </lineage>
</organism>
<evidence type="ECO:0000256" key="7">
    <source>
        <dbReference type="ARBA" id="ARBA00023242"/>
    </source>
</evidence>
<evidence type="ECO:0000313" key="9">
    <source>
        <dbReference type="Proteomes" id="UP000278627"/>
    </source>
</evidence>
<dbReference type="GO" id="GO:0005737">
    <property type="term" value="C:cytoplasm"/>
    <property type="evidence" value="ECO:0007669"/>
    <property type="project" value="UniProtKB-SubCell"/>
</dbReference>
<keyword evidence="5" id="KW-0963">Cytoplasm</keyword>
<evidence type="ECO:0000256" key="6">
    <source>
        <dbReference type="ARBA" id="ARBA00022927"/>
    </source>
</evidence>
<evidence type="ECO:0000256" key="5">
    <source>
        <dbReference type="ARBA" id="ARBA00022490"/>
    </source>
</evidence>
<keyword evidence="9" id="KW-1185">Reference proteome</keyword>
<evidence type="ECO:0000256" key="4">
    <source>
        <dbReference type="ARBA" id="ARBA00022448"/>
    </source>
</evidence>
<proteinExistence type="inferred from homology"/>
<name>A0A0N4T6B9_BRUPA</name>
<reference evidence="8 9" key="2">
    <citation type="submission" date="2018-11" db="EMBL/GenBank/DDBJ databases">
        <authorList>
            <consortium name="Pathogen Informatics"/>
        </authorList>
    </citation>
    <scope>NUCLEOTIDE SEQUENCE [LARGE SCALE GENOMIC DNA]</scope>
</reference>
<dbReference type="GO" id="GO:0005049">
    <property type="term" value="F:nuclear export signal receptor activity"/>
    <property type="evidence" value="ECO:0007669"/>
    <property type="project" value="InterPro"/>
</dbReference>
<comment type="similarity">
    <text evidence="3">Belongs to the exportin family.</text>
</comment>
<accession>A0A0N4T6B9</accession>
<dbReference type="STRING" id="6280.A0A0N4T6B9"/>
<gene>
    <name evidence="8" type="ORF">BPAG_LOCUS3720</name>
</gene>
<evidence type="ECO:0000256" key="1">
    <source>
        <dbReference type="ARBA" id="ARBA00004123"/>
    </source>
</evidence>
<dbReference type="InterPro" id="IPR044189">
    <property type="entry name" value="XPO4/7-like"/>
</dbReference>
<keyword evidence="4" id="KW-0813">Transport</keyword>
<evidence type="ECO:0000256" key="2">
    <source>
        <dbReference type="ARBA" id="ARBA00004496"/>
    </source>
</evidence>
<keyword evidence="7" id="KW-0539">Nucleus</keyword>
<reference evidence="10" key="1">
    <citation type="submission" date="2017-02" db="UniProtKB">
        <authorList>
            <consortium name="WormBaseParasite"/>
        </authorList>
    </citation>
    <scope>IDENTIFICATION</scope>
</reference>
<dbReference type="PANTHER" id="PTHR12596">
    <property type="entry name" value="EXPORTIN 4,7-RELATED"/>
    <property type="match status" value="1"/>
</dbReference>